<dbReference type="InterPro" id="IPR001452">
    <property type="entry name" value="SH3_domain"/>
</dbReference>
<reference evidence="18 19" key="1">
    <citation type="journal article" date="2018" name="Gigascience">
        <title>Genomes of trombidid mites reveal novel predicted allergens and laterally-transferred genes associated with secondary metabolism.</title>
        <authorList>
            <person name="Dong X."/>
            <person name="Chaisiri K."/>
            <person name="Xia D."/>
            <person name="Armstrong S.D."/>
            <person name="Fang Y."/>
            <person name="Donnelly M.J."/>
            <person name="Kadowaki T."/>
            <person name="McGarry J.W."/>
            <person name="Darby A.C."/>
            <person name="Makepeace B.L."/>
        </authorList>
    </citation>
    <scope>NUCLEOTIDE SEQUENCE [LARGE SCALE GENOMIC DNA]</scope>
    <source>
        <strain evidence="18">UoL-WK</strain>
    </source>
</reference>
<dbReference type="InterPro" id="IPR000719">
    <property type="entry name" value="Prot_kinase_dom"/>
</dbReference>
<dbReference type="InterPro" id="IPR011009">
    <property type="entry name" value="Kinase-like_dom_sf"/>
</dbReference>
<evidence type="ECO:0000256" key="10">
    <source>
        <dbReference type="PROSITE-ProRule" id="PRU00191"/>
    </source>
</evidence>
<dbReference type="SMART" id="SM00219">
    <property type="entry name" value="TyrKc"/>
    <property type="match status" value="1"/>
</dbReference>
<dbReference type="Gene3D" id="1.10.510.10">
    <property type="entry name" value="Transferase(Phosphotransferase) domain 1"/>
    <property type="match status" value="1"/>
</dbReference>
<keyword evidence="6 12" id="KW-0067">ATP-binding</keyword>
<keyword evidence="2" id="KW-0597">Phosphoprotein</keyword>
<dbReference type="OrthoDB" id="28230at2759"/>
<feature type="compositionally biased region" description="Basic and acidic residues" evidence="14">
    <location>
        <begin position="7"/>
        <end position="32"/>
    </location>
</feature>
<evidence type="ECO:0000256" key="14">
    <source>
        <dbReference type="SAM" id="MobiDB-lite"/>
    </source>
</evidence>
<dbReference type="CDD" id="cd09933">
    <property type="entry name" value="SH2_Src_family"/>
    <property type="match status" value="1"/>
</dbReference>
<dbReference type="PRINTS" id="PR00452">
    <property type="entry name" value="SH3DOMAIN"/>
</dbReference>
<feature type="binding site" evidence="12">
    <location>
        <position position="317"/>
    </location>
    <ligand>
        <name>ATP</name>
        <dbReference type="ChEBI" id="CHEBI:30616"/>
    </ligand>
</feature>
<dbReference type="InterPro" id="IPR036028">
    <property type="entry name" value="SH3-like_dom_sf"/>
</dbReference>
<dbReference type="SUPFAM" id="SSF56112">
    <property type="entry name" value="Protein kinase-like (PK-like)"/>
    <property type="match status" value="1"/>
</dbReference>
<dbReference type="Pfam" id="PF00017">
    <property type="entry name" value="SH2"/>
    <property type="match status" value="1"/>
</dbReference>
<evidence type="ECO:0000256" key="9">
    <source>
        <dbReference type="ARBA" id="ARBA00051245"/>
    </source>
</evidence>
<dbReference type="Gene3D" id="3.30.505.10">
    <property type="entry name" value="SH2 domain"/>
    <property type="match status" value="1"/>
</dbReference>
<dbReference type="PROSITE" id="PS00109">
    <property type="entry name" value="PROTEIN_KINASE_TYR"/>
    <property type="match status" value="1"/>
</dbReference>
<dbReference type="Proteomes" id="UP000285301">
    <property type="component" value="Unassembled WGS sequence"/>
</dbReference>
<dbReference type="InterPro" id="IPR050198">
    <property type="entry name" value="Non-receptor_tyrosine_kinases"/>
</dbReference>
<name>A0A3S3PV36_9ACAR</name>
<dbReference type="GO" id="GO:0004715">
    <property type="term" value="F:non-membrane spanning protein tyrosine kinase activity"/>
    <property type="evidence" value="ECO:0007669"/>
    <property type="project" value="UniProtKB-EC"/>
</dbReference>
<dbReference type="GO" id="GO:0002009">
    <property type="term" value="P:morphogenesis of an epithelium"/>
    <property type="evidence" value="ECO:0007669"/>
    <property type="project" value="UniProtKB-ARBA"/>
</dbReference>
<dbReference type="GO" id="GO:0030036">
    <property type="term" value="P:actin cytoskeleton organization"/>
    <property type="evidence" value="ECO:0007669"/>
    <property type="project" value="UniProtKB-ARBA"/>
</dbReference>
<evidence type="ECO:0000256" key="6">
    <source>
        <dbReference type="ARBA" id="ARBA00022840"/>
    </source>
</evidence>
<sequence>MGSCVSSEEKRKLELGNGYKHRDVMQTLDPHRMGGSSNFSANSEGLPDGHLNTRSPLSSMHLQNSASKLSNSSSMSSAGVSGMRATVSNDSGIARTPLNSSHMHSHHHQIVIALYTYNAKDDGDLSFRKGDRLIILDDTDPDWWLAKHMGNNQKGYIPRNYVVSEAIETEDWFFGKISRREAEKTLLAGDFPRGTFLIRNSEQTVGAYSLSIRDWEQQKGDHVKHYKIKTLDNGGYFVTTRKTFSTLQELVAYYSEGSNGLCHQLTKPCPKAKPSFWPNKKDEIERKDLEFKKELGGGNFGKVYYGVYKGHTEVAIKTLKPGTMSPQAFLEEAAIMRKCRHEKLVPLYGVCSQGEPLLIVTEYMCNGSLLDYLRNNREGKNLKLPDLLDMGAQIASGMAYLESQKLIHRDLAARNILVGKNKIVKVADFGLARVIEDSEYTARQGAKFPIKWTAPEAALYGKFSIKSDVWSYGILLYELITHGQVPYPGMHNREVVEQVERGYRMPKPSNCECPDSVYNIMLQCWDSDPEKRPTFEFLYGFFDDFFVSTEPSYRDAEEF</sequence>
<dbReference type="CDD" id="cd05034">
    <property type="entry name" value="PTKc_Src_like"/>
    <property type="match status" value="1"/>
</dbReference>
<feature type="compositionally biased region" description="Low complexity" evidence="14">
    <location>
        <begin position="64"/>
        <end position="83"/>
    </location>
</feature>
<feature type="compositionally biased region" description="Polar residues" evidence="14">
    <location>
        <begin position="52"/>
        <end position="63"/>
    </location>
</feature>
<dbReference type="PROSITE" id="PS00107">
    <property type="entry name" value="PROTEIN_KINASE_ATP"/>
    <property type="match status" value="1"/>
</dbReference>
<keyword evidence="7 10" id="KW-0727">SH2 domain</keyword>
<organism evidence="18 19">
    <name type="scientific">Dinothrombium tinctorium</name>
    <dbReference type="NCBI Taxonomy" id="1965070"/>
    <lineage>
        <taxon>Eukaryota</taxon>
        <taxon>Metazoa</taxon>
        <taxon>Ecdysozoa</taxon>
        <taxon>Arthropoda</taxon>
        <taxon>Chelicerata</taxon>
        <taxon>Arachnida</taxon>
        <taxon>Acari</taxon>
        <taxon>Acariformes</taxon>
        <taxon>Trombidiformes</taxon>
        <taxon>Prostigmata</taxon>
        <taxon>Anystina</taxon>
        <taxon>Parasitengona</taxon>
        <taxon>Trombidioidea</taxon>
        <taxon>Trombidiidae</taxon>
        <taxon>Dinothrombium</taxon>
    </lineage>
</organism>
<evidence type="ECO:0000259" key="16">
    <source>
        <dbReference type="PROSITE" id="PS50002"/>
    </source>
</evidence>
<dbReference type="GO" id="GO:0048468">
    <property type="term" value="P:cell development"/>
    <property type="evidence" value="ECO:0007669"/>
    <property type="project" value="UniProtKB-ARBA"/>
</dbReference>
<dbReference type="PRINTS" id="PR00109">
    <property type="entry name" value="TYRKINASE"/>
</dbReference>
<dbReference type="FunFam" id="3.30.200.20:FF:000053">
    <property type="entry name" value="Tyrosine-protein kinase"/>
    <property type="match status" value="1"/>
</dbReference>
<keyword evidence="19" id="KW-1185">Reference proteome</keyword>
<feature type="domain" description="SH2" evidence="15">
    <location>
        <begin position="172"/>
        <end position="269"/>
    </location>
</feature>
<dbReference type="Gene3D" id="2.30.30.40">
    <property type="entry name" value="SH3 Domains"/>
    <property type="match status" value="1"/>
</dbReference>
<dbReference type="InterPro" id="IPR008266">
    <property type="entry name" value="Tyr_kinase_AS"/>
</dbReference>
<dbReference type="InterPro" id="IPR020635">
    <property type="entry name" value="Tyr_kinase_cat_dom"/>
</dbReference>
<dbReference type="FunFam" id="1.10.510.10:FF:000399">
    <property type="entry name" value="Tyrosine-protein kinase"/>
    <property type="match status" value="1"/>
</dbReference>
<evidence type="ECO:0000256" key="1">
    <source>
        <dbReference type="ARBA" id="ARBA00022443"/>
    </source>
</evidence>
<dbReference type="PRINTS" id="PR00401">
    <property type="entry name" value="SH2DOMAIN"/>
</dbReference>
<keyword evidence="1 11" id="KW-0728">SH3 domain</keyword>
<keyword evidence="5 13" id="KW-0418">Kinase</keyword>
<evidence type="ECO:0000256" key="3">
    <source>
        <dbReference type="ARBA" id="ARBA00022679"/>
    </source>
</evidence>
<evidence type="ECO:0000256" key="12">
    <source>
        <dbReference type="PROSITE-ProRule" id="PRU10141"/>
    </source>
</evidence>
<dbReference type="InterPro" id="IPR036860">
    <property type="entry name" value="SH2_dom_sf"/>
</dbReference>
<dbReference type="EMBL" id="NCKU01002852">
    <property type="protein sequence ID" value="RWS08669.1"/>
    <property type="molecule type" value="Genomic_DNA"/>
</dbReference>
<proteinExistence type="inferred from homology"/>
<evidence type="ECO:0000256" key="5">
    <source>
        <dbReference type="ARBA" id="ARBA00022777"/>
    </source>
</evidence>
<evidence type="ECO:0000256" key="11">
    <source>
        <dbReference type="PROSITE-ProRule" id="PRU00192"/>
    </source>
</evidence>
<dbReference type="SUPFAM" id="SSF55550">
    <property type="entry name" value="SH2 domain"/>
    <property type="match status" value="1"/>
</dbReference>
<comment type="similarity">
    <text evidence="13">Belongs to the protein kinase superfamily. Tyr protein kinase family.</text>
</comment>
<dbReference type="InterPro" id="IPR000980">
    <property type="entry name" value="SH2"/>
</dbReference>
<evidence type="ECO:0000256" key="2">
    <source>
        <dbReference type="ARBA" id="ARBA00022553"/>
    </source>
</evidence>
<dbReference type="GO" id="GO:0007435">
    <property type="term" value="P:salivary gland morphogenesis"/>
    <property type="evidence" value="ECO:0007669"/>
    <property type="project" value="UniProtKB-ARBA"/>
</dbReference>
<dbReference type="GO" id="GO:0005524">
    <property type="term" value="F:ATP binding"/>
    <property type="evidence" value="ECO:0007669"/>
    <property type="project" value="UniProtKB-UniRule"/>
</dbReference>
<keyword evidence="4 12" id="KW-0547">Nucleotide-binding</keyword>
<comment type="caution">
    <text evidence="18">The sequence shown here is derived from an EMBL/GenBank/DDBJ whole genome shotgun (WGS) entry which is preliminary data.</text>
</comment>
<keyword evidence="3 13" id="KW-0808">Transferase</keyword>
<evidence type="ECO:0000313" key="19">
    <source>
        <dbReference type="Proteomes" id="UP000285301"/>
    </source>
</evidence>
<accession>A0A3S3PV36</accession>
<dbReference type="PROSITE" id="PS50001">
    <property type="entry name" value="SH2"/>
    <property type="match status" value="1"/>
</dbReference>
<evidence type="ECO:0000259" key="17">
    <source>
        <dbReference type="PROSITE" id="PS50011"/>
    </source>
</evidence>
<dbReference type="EC" id="2.7.10.2" evidence="13"/>
<dbReference type="InterPro" id="IPR001245">
    <property type="entry name" value="Ser-Thr/Tyr_kinase_cat_dom"/>
</dbReference>
<evidence type="ECO:0000256" key="8">
    <source>
        <dbReference type="ARBA" id="ARBA00023137"/>
    </source>
</evidence>
<evidence type="ECO:0000256" key="7">
    <source>
        <dbReference type="ARBA" id="ARBA00022999"/>
    </source>
</evidence>
<comment type="catalytic activity">
    <reaction evidence="9 13">
        <text>L-tyrosyl-[protein] + ATP = O-phospho-L-tyrosyl-[protein] + ADP + H(+)</text>
        <dbReference type="Rhea" id="RHEA:10596"/>
        <dbReference type="Rhea" id="RHEA-COMP:10136"/>
        <dbReference type="Rhea" id="RHEA-COMP:20101"/>
        <dbReference type="ChEBI" id="CHEBI:15378"/>
        <dbReference type="ChEBI" id="CHEBI:30616"/>
        <dbReference type="ChEBI" id="CHEBI:46858"/>
        <dbReference type="ChEBI" id="CHEBI:61978"/>
        <dbReference type="ChEBI" id="CHEBI:456216"/>
        <dbReference type="EC" id="2.7.10.2"/>
    </reaction>
</comment>
<dbReference type="FunFam" id="3.30.505.10:FF:000001">
    <property type="entry name" value="Tyrosine-protein kinase"/>
    <property type="match status" value="1"/>
</dbReference>
<dbReference type="Pfam" id="PF07714">
    <property type="entry name" value="PK_Tyr_Ser-Thr"/>
    <property type="match status" value="1"/>
</dbReference>
<dbReference type="CDD" id="cd11845">
    <property type="entry name" value="SH3_Src_like"/>
    <property type="match status" value="1"/>
</dbReference>
<dbReference type="STRING" id="1965070.A0A3S3PV36"/>
<evidence type="ECO:0000256" key="13">
    <source>
        <dbReference type="RuleBase" id="RU362096"/>
    </source>
</evidence>
<feature type="region of interest" description="Disordered" evidence="14">
    <location>
        <begin position="1"/>
        <end position="84"/>
    </location>
</feature>
<dbReference type="SMART" id="SM00252">
    <property type="entry name" value="SH2"/>
    <property type="match status" value="1"/>
</dbReference>
<feature type="domain" description="Protein kinase" evidence="17">
    <location>
        <begin position="289"/>
        <end position="546"/>
    </location>
</feature>
<dbReference type="PROSITE" id="PS50011">
    <property type="entry name" value="PROTEIN_KINASE_DOM"/>
    <property type="match status" value="1"/>
</dbReference>
<protein>
    <recommendedName>
        <fullName evidence="13">Tyrosine-protein kinase</fullName>
        <ecNumber evidence="13">2.7.10.2</ecNumber>
    </recommendedName>
</protein>
<dbReference type="AlphaFoldDB" id="A0A3S3PV36"/>
<evidence type="ECO:0000313" key="18">
    <source>
        <dbReference type="EMBL" id="RWS08669.1"/>
    </source>
</evidence>
<dbReference type="SUPFAM" id="SSF50044">
    <property type="entry name" value="SH3-domain"/>
    <property type="match status" value="1"/>
</dbReference>
<feature type="domain" description="SH3" evidence="16">
    <location>
        <begin position="106"/>
        <end position="167"/>
    </location>
</feature>
<gene>
    <name evidence="18" type="ORF">B4U79_11523</name>
</gene>
<dbReference type="PROSITE" id="PS50002">
    <property type="entry name" value="SH3"/>
    <property type="match status" value="1"/>
</dbReference>
<dbReference type="SMART" id="SM00326">
    <property type="entry name" value="SH3"/>
    <property type="match status" value="1"/>
</dbReference>
<dbReference type="Pfam" id="PF00018">
    <property type="entry name" value="SH3_1"/>
    <property type="match status" value="1"/>
</dbReference>
<keyword evidence="8 13" id="KW-0829">Tyrosine-protein kinase</keyword>
<dbReference type="PANTHER" id="PTHR24418">
    <property type="entry name" value="TYROSINE-PROTEIN KINASE"/>
    <property type="match status" value="1"/>
</dbReference>
<evidence type="ECO:0000259" key="15">
    <source>
        <dbReference type="PROSITE" id="PS50001"/>
    </source>
</evidence>
<evidence type="ECO:0000256" key="4">
    <source>
        <dbReference type="ARBA" id="ARBA00022741"/>
    </source>
</evidence>
<dbReference type="InterPro" id="IPR017441">
    <property type="entry name" value="Protein_kinase_ATP_BS"/>
</dbReference>